<dbReference type="InterPro" id="IPR008844">
    <property type="entry name" value="Spore_GerAC-like"/>
</dbReference>
<comment type="caution">
    <text evidence="10">The sequence shown here is derived from an EMBL/GenBank/DDBJ whole genome shotgun (WGS) entry which is preliminary data.</text>
</comment>
<dbReference type="PROSITE" id="PS51257">
    <property type="entry name" value="PROKAR_LIPOPROTEIN"/>
    <property type="match status" value="1"/>
</dbReference>
<name>A0ABQ6NHL8_9BACL</name>
<keyword evidence="6" id="KW-0564">Palmitate</keyword>
<evidence type="ECO:0000259" key="9">
    <source>
        <dbReference type="Pfam" id="PF25198"/>
    </source>
</evidence>
<dbReference type="PANTHER" id="PTHR35789">
    <property type="entry name" value="SPORE GERMINATION PROTEIN B3"/>
    <property type="match status" value="1"/>
</dbReference>
<evidence type="ECO:0000256" key="7">
    <source>
        <dbReference type="ARBA" id="ARBA00023288"/>
    </source>
</evidence>
<feature type="domain" description="Spore germination GerAC-like C-terminal" evidence="8">
    <location>
        <begin position="210"/>
        <end position="375"/>
    </location>
</feature>
<dbReference type="Proteomes" id="UP001285921">
    <property type="component" value="Unassembled WGS sequence"/>
</dbReference>
<evidence type="ECO:0000259" key="8">
    <source>
        <dbReference type="Pfam" id="PF05504"/>
    </source>
</evidence>
<dbReference type="Gene3D" id="3.30.300.210">
    <property type="entry name" value="Nutrient germinant receptor protein C, domain 3"/>
    <property type="match status" value="1"/>
</dbReference>
<dbReference type="InterPro" id="IPR046953">
    <property type="entry name" value="Spore_GerAC-like_C"/>
</dbReference>
<evidence type="ECO:0000256" key="4">
    <source>
        <dbReference type="ARBA" id="ARBA00022729"/>
    </source>
</evidence>
<dbReference type="Pfam" id="PF25198">
    <property type="entry name" value="Spore_GerAC_N"/>
    <property type="match status" value="1"/>
</dbReference>
<dbReference type="InterPro" id="IPR057336">
    <property type="entry name" value="GerAC_N"/>
</dbReference>
<accession>A0ABQ6NHL8</accession>
<dbReference type="RefSeq" id="WP_317979535.1">
    <property type="nucleotide sequence ID" value="NZ_BTCL01000004.1"/>
</dbReference>
<protein>
    <submittedName>
        <fullName evidence="10">Spore germination protein YfkR</fullName>
    </submittedName>
</protein>
<gene>
    <name evidence="10" type="primary">yfkR_4</name>
    <name evidence="10" type="ORF">PghCCS26_16980</name>
</gene>
<evidence type="ECO:0000313" key="10">
    <source>
        <dbReference type="EMBL" id="GMK44570.1"/>
    </source>
</evidence>
<dbReference type="NCBIfam" id="TIGR02887">
    <property type="entry name" value="spore_ger_x_C"/>
    <property type="match status" value="1"/>
</dbReference>
<evidence type="ECO:0000313" key="11">
    <source>
        <dbReference type="Proteomes" id="UP001285921"/>
    </source>
</evidence>
<evidence type="ECO:0000256" key="3">
    <source>
        <dbReference type="ARBA" id="ARBA00022544"/>
    </source>
</evidence>
<comment type="similarity">
    <text evidence="2">Belongs to the GerABKC lipoprotein family.</text>
</comment>
<dbReference type="PANTHER" id="PTHR35789:SF1">
    <property type="entry name" value="SPORE GERMINATION PROTEIN B3"/>
    <property type="match status" value="1"/>
</dbReference>
<evidence type="ECO:0000256" key="1">
    <source>
        <dbReference type="ARBA" id="ARBA00004635"/>
    </source>
</evidence>
<reference evidence="10 11" key="1">
    <citation type="submission" date="2023-05" db="EMBL/GenBank/DDBJ databases">
        <title>Draft genome of Paenibacillus sp. CCS26.</title>
        <authorList>
            <person name="Akita H."/>
            <person name="Shinto Y."/>
            <person name="Kimura Z."/>
        </authorList>
    </citation>
    <scope>NUCLEOTIDE SEQUENCE [LARGE SCALE GENOMIC DNA]</scope>
    <source>
        <strain evidence="10 11">CCS26</strain>
    </source>
</reference>
<evidence type="ECO:0000256" key="5">
    <source>
        <dbReference type="ARBA" id="ARBA00023136"/>
    </source>
</evidence>
<keyword evidence="7" id="KW-0449">Lipoprotein</keyword>
<proteinExistence type="inferred from homology"/>
<feature type="domain" description="Spore germination protein N-terminal" evidence="9">
    <location>
        <begin position="21"/>
        <end position="194"/>
    </location>
</feature>
<dbReference type="InterPro" id="IPR038501">
    <property type="entry name" value="Spore_GerAC_C_sf"/>
</dbReference>
<keyword evidence="11" id="KW-1185">Reference proteome</keyword>
<evidence type="ECO:0000256" key="6">
    <source>
        <dbReference type="ARBA" id="ARBA00023139"/>
    </source>
</evidence>
<sequence>MRTLKGMFLLLVVFSLSGCWDRMEINDLAFVTGTALDVQDDGSLFCTLQIAIPGSKEGAGGGGKGDSGSFYLISASGNSGNEVHRALQKKSSRQLFYSHRSVVFISERLARQGINGALLDVFTHDPRNRLKTYVMIVKGGEARQILELNYPLKQVPLEVVNEMQRTGDEVAVTLRDLFIANQSEGIQPVLGVLELGDRPGDKKEQIFKTEGTGVLKGMKLTGILDEKETQCLMWLMNKLKFGRITAQLPKDYGQIGYMLNHTTSKIITHTEQNKVRFNIALEGTGTVEENNSPLDISDPSQMAIIKQAMEDSVKKQAEQLLLKLQKKYKADSVGFGQEIYKNNPGKWKALKKEWDAEFQNASITVEVNLTVIGAGMVHSTLQHE</sequence>
<keyword evidence="4" id="KW-0732">Signal</keyword>
<keyword evidence="5" id="KW-0472">Membrane</keyword>
<dbReference type="Pfam" id="PF05504">
    <property type="entry name" value="Spore_GerAC"/>
    <property type="match status" value="1"/>
</dbReference>
<dbReference type="EMBL" id="BTCL01000004">
    <property type="protein sequence ID" value="GMK44570.1"/>
    <property type="molecule type" value="Genomic_DNA"/>
</dbReference>
<organism evidence="10 11">
    <name type="scientific">Paenibacillus glycanilyticus</name>
    <dbReference type="NCBI Taxonomy" id="126569"/>
    <lineage>
        <taxon>Bacteria</taxon>
        <taxon>Bacillati</taxon>
        <taxon>Bacillota</taxon>
        <taxon>Bacilli</taxon>
        <taxon>Bacillales</taxon>
        <taxon>Paenibacillaceae</taxon>
        <taxon>Paenibacillus</taxon>
    </lineage>
</organism>
<comment type="subcellular location">
    <subcellularLocation>
        <location evidence="1">Membrane</location>
        <topology evidence="1">Lipid-anchor</topology>
    </subcellularLocation>
</comment>
<keyword evidence="3" id="KW-0309">Germination</keyword>
<evidence type="ECO:0000256" key="2">
    <source>
        <dbReference type="ARBA" id="ARBA00007886"/>
    </source>
</evidence>